<comment type="caution">
    <text evidence="1">The sequence shown here is derived from an EMBL/GenBank/DDBJ whole genome shotgun (WGS) entry which is preliminary data.</text>
</comment>
<dbReference type="Proteomes" id="UP001642520">
    <property type="component" value="Unassembled WGS sequence"/>
</dbReference>
<organism evidence="1 2">
    <name type="scientific">Xylocopa violacea</name>
    <name type="common">Violet carpenter bee</name>
    <name type="synonym">Apis violacea</name>
    <dbReference type="NCBI Taxonomy" id="135666"/>
    <lineage>
        <taxon>Eukaryota</taxon>
        <taxon>Metazoa</taxon>
        <taxon>Ecdysozoa</taxon>
        <taxon>Arthropoda</taxon>
        <taxon>Hexapoda</taxon>
        <taxon>Insecta</taxon>
        <taxon>Pterygota</taxon>
        <taxon>Neoptera</taxon>
        <taxon>Endopterygota</taxon>
        <taxon>Hymenoptera</taxon>
        <taxon>Apocrita</taxon>
        <taxon>Aculeata</taxon>
        <taxon>Apoidea</taxon>
        <taxon>Anthophila</taxon>
        <taxon>Apidae</taxon>
        <taxon>Xylocopa</taxon>
        <taxon>Xylocopa</taxon>
    </lineage>
</organism>
<protein>
    <submittedName>
        <fullName evidence="1">Uncharacterized protein</fullName>
    </submittedName>
</protein>
<name>A0ABP1NWJ3_XYLVO</name>
<proteinExistence type="predicted"/>
<accession>A0ABP1NWJ3</accession>
<evidence type="ECO:0000313" key="2">
    <source>
        <dbReference type="Proteomes" id="UP001642520"/>
    </source>
</evidence>
<keyword evidence="2" id="KW-1185">Reference proteome</keyword>
<reference evidence="1 2" key="1">
    <citation type="submission" date="2024-08" db="EMBL/GenBank/DDBJ databases">
        <authorList>
            <person name="Will J Nash"/>
            <person name="Angela Man"/>
            <person name="Seanna McTaggart"/>
            <person name="Kendall Baker"/>
            <person name="Tom Barker"/>
            <person name="Leah Catchpole"/>
            <person name="Alex Durrant"/>
            <person name="Karim Gharbi"/>
            <person name="Naomi Irish"/>
            <person name="Gemy Kaithakottil"/>
            <person name="Debby Ku"/>
            <person name="Aaliyah Providence"/>
            <person name="Felix Shaw"/>
            <person name="David Swarbreck"/>
            <person name="Chris Watkins"/>
            <person name="Ann M. McCartney"/>
            <person name="Giulio Formenti"/>
            <person name="Alice Mouton"/>
            <person name="Noel Vella"/>
            <person name="Bjorn M von Reumont"/>
            <person name="Adriana Vella"/>
            <person name="Wilfried Haerty"/>
        </authorList>
    </citation>
    <scope>NUCLEOTIDE SEQUENCE [LARGE SCALE GENOMIC DNA]</scope>
</reference>
<evidence type="ECO:0000313" key="1">
    <source>
        <dbReference type="EMBL" id="CAL7945403.1"/>
    </source>
</evidence>
<dbReference type="EMBL" id="CAXAJV020001293">
    <property type="protein sequence ID" value="CAL7945403.1"/>
    <property type="molecule type" value="Genomic_DNA"/>
</dbReference>
<gene>
    <name evidence="1" type="ORF">XYLVIOL_LOCUS7198</name>
</gene>
<sequence>MTEEVNNVTSCKWSMEEREKMLATGTLEQKKEAFKDDEELMRETAKFVSEVIETATTEASKRKLCSEKGDASEGSRLKGIDSIAGWNHRARGFCSRVLNALCPCFTSNELFAWTPYRYRFTRP</sequence>